<reference evidence="2" key="2">
    <citation type="submission" date="2015-08" db="UniProtKB">
        <authorList>
            <consortium name="WormBaseParasite"/>
        </authorList>
    </citation>
    <scope>IDENTIFICATION</scope>
</reference>
<dbReference type="InterPro" id="IPR036875">
    <property type="entry name" value="Znf_CCHC_sf"/>
</dbReference>
<protein>
    <submittedName>
        <fullName evidence="2">CCHC-type domain-containing protein</fullName>
    </submittedName>
</protein>
<name>A0A0K0FQS9_STRVS</name>
<dbReference type="GO" id="GO:0008270">
    <property type="term" value="F:zinc ion binding"/>
    <property type="evidence" value="ECO:0007669"/>
    <property type="project" value="InterPro"/>
</dbReference>
<reference evidence="1" key="1">
    <citation type="submission" date="2014-07" db="EMBL/GenBank/DDBJ databases">
        <authorList>
            <person name="Martin A.A"/>
            <person name="De Silva N."/>
        </authorList>
    </citation>
    <scope>NUCLEOTIDE SEQUENCE</scope>
</reference>
<dbReference type="WBParaSite" id="SVE_1207900.1">
    <property type="protein sequence ID" value="SVE_1207900.1"/>
    <property type="gene ID" value="SVE_1207900"/>
</dbReference>
<evidence type="ECO:0000313" key="1">
    <source>
        <dbReference type="Proteomes" id="UP000035680"/>
    </source>
</evidence>
<dbReference type="SUPFAM" id="SSF57756">
    <property type="entry name" value="Retrovirus zinc finger-like domains"/>
    <property type="match status" value="1"/>
</dbReference>
<organism evidence="1 2">
    <name type="scientific">Strongyloides venezuelensis</name>
    <name type="common">Threadworm</name>
    <dbReference type="NCBI Taxonomy" id="75913"/>
    <lineage>
        <taxon>Eukaryota</taxon>
        <taxon>Metazoa</taxon>
        <taxon>Ecdysozoa</taxon>
        <taxon>Nematoda</taxon>
        <taxon>Chromadorea</taxon>
        <taxon>Rhabditida</taxon>
        <taxon>Tylenchina</taxon>
        <taxon>Panagrolaimomorpha</taxon>
        <taxon>Strongyloidoidea</taxon>
        <taxon>Strongyloididae</taxon>
        <taxon>Strongyloides</taxon>
    </lineage>
</organism>
<dbReference type="AlphaFoldDB" id="A0A0K0FQS9"/>
<proteinExistence type="predicted"/>
<accession>A0A0K0FQS9</accession>
<sequence>MVDDKSSNKVIDISEYEDLKDKNLSTGCSAKIIRLTLSDDLKREFLYIDNSFDLIKDIEIKFKRTTIIDIINIKPELYTFKETDPMTMISRFKSVVMQLKQLDQIINDTEMCHIILTKLDTNSHNGNKNYQIKRKNVKSQLCYNCRGTGHQAKVCLSTSNYVNFSVKDDVDNIID</sequence>
<evidence type="ECO:0000313" key="2">
    <source>
        <dbReference type="WBParaSite" id="SVE_1207900.1"/>
    </source>
</evidence>
<dbReference type="GO" id="GO:0003676">
    <property type="term" value="F:nucleic acid binding"/>
    <property type="evidence" value="ECO:0007669"/>
    <property type="project" value="InterPro"/>
</dbReference>
<dbReference type="Proteomes" id="UP000035680">
    <property type="component" value="Unassembled WGS sequence"/>
</dbReference>
<keyword evidence="1" id="KW-1185">Reference proteome</keyword>